<dbReference type="PANTHER" id="PTHR30390:SF7">
    <property type="entry name" value="PHOSPHOHEPTOSE ISOMERASE"/>
    <property type="match status" value="1"/>
</dbReference>
<feature type="domain" description="SIS" evidence="1">
    <location>
        <begin position="36"/>
        <end position="212"/>
    </location>
</feature>
<proteinExistence type="predicted"/>
<dbReference type="NCBIfam" id="NF002805">
    <property type="entry name" value="PRK02947.1"/>
    <property type="match status" value="1"/>
</dbReference>
<dbReference type="SUPFAM" id="SSF53697">
    <property type="entry name" value="SIS domain"/>
    <property type="match status" value="1"/>
</dbReference>
<sequence length="245" mass="27687">MVKKNNIKIFQKKVIKNIQNIIKYQKPKILKSAKLFYNTYKNKGMIYIFGTGHSHMMAEEGHFRAGGFAPICPILCSSLMLHESANLSSIIERTEGVTTNLLEKYNITSKDVLLIFTNSGVNQAPLEAAYFAKKIKCKTIGVLSLEYAKCAPLSKYKKKLFEIVDIFIDNYGPPGDALIEINEIFKVSPFSTIGGSFILNSIISEVAELAKDEKPFPFYVSSNMPNAEKHNQKLLRKFKRKNPHI</sequence>
<dbReference type="EMBL" id="UINC01017285">
    <property type="protein sequence ID" value="SVA71457.1"/>
    <property type="molecule type" value="Genomic_DNA"/>
</dbReference>
<dbReference type="GO" id="GO:0097367">
    <property type="term" value="F:carbohydrate derivative binding"/>
    <property type="evidence" value="ECO:0007669"/>
    <property type="project" value="InterPro"/>
</dbReference>
<dbReference type="PANTHER" id="PTHR30390">
    <property type="entry name" value="SEDOHEPTULOSE 7-PHOSPHATE ISOMERASE / DNAA INITIATOR-ASSOCIATING FACTOR FOR REPLICATION INITIATION"/>
    <property type="match status" value="1"/>
</dbReference>
<evidence type="ECO:0000259" key="1">
    <source>
        <dbReference type="PROSITE" id="PS51464"/>
    </source>
</evidence>
<dbReference type="Pfam" id="PF13580">
    <property type="entry name" value="SIS_2"/>
    <property type="match status" value="1"/>
</dbReference>
<accession>A0A381Y4Z7</accession>
<protein>
    <recommendedName>
        <fullName evidence="1">SIS domain-containing protein</fullName>
    </recommendedName>
</protein>
<organism evidence="2">
    <name type="scientific">marine metagenome</name>
    <dbReference type="NCBI Taxonomy" id="408172"/>
    <lineage>
        <taxon>unclassified sequences</taxon>
        <taxon>metagenomes</taxon>
        <taxon>ecological metagenomes</taxon>
    </lineage>
</organism>
<dbReference type="PROSITE" id="PS51464">
    <property type="entry name" value="SIS"/>
    <property type="match status" value="1"/>
</dbReference>
<gene>
    <name evidence="2" type="ORF">METZ01_LOCUS124311</name>
</gene>
<reference evidence="2" key="1">
    <citation type="submission" date="2018-05" db="EMBL/GenBank/DDBJ databases">
        <authorList>
            <person name="Lanie J.A."/>
            <person name="Ng W.-L."/>
            <person name="Kazmierczak K.M."/>
            <person name="Andrzejewski T.M."/>
            <person name="Davidsen T.M."/>
            <person name="Wayne K.J."/>
            <person name="Tettelin H."/>
            <person name="Glass J.I."/>
            <person name="Rusch D."/>
            <person name="Podicherti R."/>
            <person name="Tsui H.-C.T."/>
            <person name="Winkler M.E."/>
        </authorList>
    </citation>
    <scope>NUCLEOTIDE SEQUENCE</scope>
</reference>
<dbReference type="InterPro" id="IPR035472">
    <property type="entry name" value="RpiR-like_SIS"/>
</dbReference>
<dbReference type="InterPro" id="IPR001347">
    <property type="entry name" value="SIS_dom"/>
</dbReference>
<dbReference type="InterPro" id="IPR050099">
    <property type="entry name" value="SIS_GmhA/DiaA_subfam"/>
</dbReference>
<dbReference type="CDD" id="cd05013">
    <property type="entry name" value="SIS_RpiR"/>
    <property type="match status" value="1"/>
</dbReference>
<dbReference type="Gene3D" id="3.40.50.10490">
    <property type="entry name" value="Glucose-6-phosphate isomerase like protein, domain 1"/>
    <property type="match status" value="1"/>
</dbReference>
<dbReference type="GO" id="GO:1901135">
    <property type="term" value="P:carbohydrate derivative metabolic process"/>
    <property type="evidence" value="ECO:0007669"/>
    <property type="project" value="InterPro"/>
</dbReference>
<dbReference type="InterPro" id="IPR046348">
    <property type="entry name" value="SIS_dom_sf"/>
</dbReference>
<dbReference type="AlphaFoldDB" id="A0A381Y4Z7"/>
<evidence type="ECO:0000313" key="2">
    <source>
        <dbReference type="EMBL" id="SVA71457.1"/>
    </source>
</evidence>
<name>A0A381Y4Z7_9ZZZZ</name>